<evidence type="ECO:0000313" key="3">
    <source>
        <dbReference type="Proteomes" id="UP000515703"/>
    </source>
</evidence>
<dbReference type="PANTHER" id="PTHR32309">
    <property type="entry name" value="TYROSINE-PROTEIN KINASE"/>
    <property type="match status" value="1"/>
</dbReference>
<proteinExistence type="predicted"/>
<dbReference type="EMBL" id="AP023368">
    <property type="protein sequence ID" value="BCJ97378.1"/>
    <property type="molecule type" value="Genomic_DNA"/>
</dbReference>
<reference evidence="2 3" key="1">
    <citation type="submission" date="2020-08" db="EMBL/GenBank/DDBJ databases">
        <title>Draft genome sequencing of an Anaerocolumna strain isolated from anoxic soil subjected to BSD treatment.</title>
        <authorList>
            <person name="Uek A."/>
            <person name="Tonouchi A."/>
        </authorList>
    </citation>
    <scope>NUCLEOTIDE SEQUENCE [LARGE SCALE GENOMIC DNA]</scope>
    <source>
        <strain evidence="2 3">CTTW</strain>
    </source>
</reference>
<dbReference type="AlphaFoldDB" id="A0A7I8DFV9"/>
<dbReference type="GO" id="GO:0004713">
    <property type="term" value="F:protein tyrosine kinase activity"/>
    <property type="evidence" value="ECO:0007669"/>
    <property type="project" value="TreeGrafter"/>
</dbReference>
<evidence type="ECO:0000313" key="2">
    <source>
        <dbReference type="EMBL" id="BCJ97378.1"/>
    </source>
</evidence>
<feature type="transmembrane region" description="Helical" evidence="1">
    <location>
        <begin position="23"/>
        <end position="44"/>
    </location>
</feature>
<dbReference type="Proteomes" id="UP000515703">
    <property type="component" value="Chromosome"/>
</dbReference>
<gene>
    <name evidence="2" type="ORF">bsdcttw_04190</name>
</gene>
<sequence length="211" mass="23963">MNKSSNDLKENIIELFAYLKKRILWILLSGITFGVLVCTAYYYLVPEEYQAAIKIQSGMQVSNDFTRLITSRPILEQVIYEAGVDMTPEELDSAFFISIVGDSRVMEMEVSDYDPKQAVTLVRAFLKTAKADYGTIFNLRVVEDTGEAYPLPKEYAGSFLRSFLIGAAVCIVIISIKYFRSSKIQKADEIAELLHLPILAVLPRWDIQKRK</sequence>
<dbReference type="GO" id="GO:0005886">
    <property type="term" value="C:plasma membrane"/>
    <property type="evidence" value="ECO:0007669"/>
    <property type="project" value="TreeGrafter"/>
</dbReference>
<protein>
    <recommendedName>
        <fullName evidence="4">Polysaccharide chain length determinant N-terminal domain-containing protein</fullName>
    </recommendedName>
</protein>
<dbReference type="PANTHER" id="PTHR32309:SF13">
    <property type="entry name" value="FERRIC ENTEROBACTIN TRANSPORT PROTEIN FEPE"/>
    <property type="match status" value="1"/>
</dbReference>
<dbReference type="InterPro" id="IPR050445">
    <property type="entry name" value="Bact_polysacc_biosynth/exp"/>
</dbReference>
<keyword evidence="1" id="KW-0812">Transmembrane</keyword>
<keyword evidence="3" id="KW-1185">Reference proteome</keyword>
<accession>A0A7I8DFV9</accession>
<dbReference type="RefSeq" id="WP_185257812.1">
    <property type="nucleotide sequence ID" value="NZ_AP023368.1"/>
</dbReference>
<organism evidence="2 3">
    <name type="scientific">Anaerocolumna chitinilytica</name>
    <dbReference type="NCBI Taxonomy" id="1727145"/>
    <lineage>
        <taxon>Bacteria</taxon>
        <taxon>Bacillati</taxon>
        <taxon>Bacillota</taxon>
        <taxon>Clostridia</taxon>
        <taxon>Lachnospirales</taxon>
        <taxon>Lachnospiraceae</taxon>
        <taxon>Anaerocolumna</taxon>
    </lineage>
</organism>
<evidence type="ECO:0000256" key="1">
    <source>
        <dbReference type="SAM" id="Phobius"/>
    </source>
</evidence>
<dbReference type="KEGG" id="acht:bsdcttw_04190"/>
<feature type="transmembrane region" description="Helical" evidence="1">
    <location>
        <begin position="159"/>
        <end position="179"/>
    </location>
</feature>
<reference evidence="2 3" key="2">
    <citation type="submission" date="2020-08" db="EMBL/GenBank/DDBJ databases">
        <authorList>
            <person name="Ueki A."/>
            <person name="Tonouchi A."/>
        </authorList>
    </citation>
    <scope>NUCLEOTIDE SEQUENCE [LARGE SCALE GENOMIC DNA]</scope>
    <source>
        <strain evidence="2 3">CTTW</strain>
    </source>
</reference>
<keyword evidence="1" id="KW-0472">Membrane</keyword>
<keyword evidence="1" id="KW-1133">Transmembrane helix</keyword>
<evidence type="ECO:0008006" key="4">
    <source>
        <dbReference type="Google" id="ProtNLM"/>
    </source>
</evidence>
<name>A0A7I8DFV9_9FIRM</name>